<comment type="caution">
    <text evidence="1">The sequence shown here is derived from an EMBL/GenBank/DDBJ whole genome shotgun (WGS) entry which is preliminary data.</text>
</comment>
<gene>
    <name evidence="1" type="primary">Necator_chrX.g26173</name>
    <name evidence="1" type="ORF">RB195_026007</name>
</gene>
<sequence length="115" mass="13472">MKRCSPELNTAKRVAVGEETLSTWRYNFKTLPNLQASSAPKLEDVHGPTYVVKEESRPDWRFYSAATRWKMENLAETIELAQKYWNIFLRLGFVRWRKLSLQYGSTKDTLLVGTR</sequence>
<accession>A0ABR1EV38</accession>
<dbReference type="EMBL" id="JAVFWL010000006">
    <property type="protein sequence ID" value="KAK6766443.1"/>
    <property type="molecule type" value="Genomic_DNA"/>
</dbReference>
<dbReference type="Proteomes" id="UP001303046">
    <property type="component" value="Unassembled WGS sequence"/>
</dbReference>
<proteinExistence type="predicted"/>
<reference evidence="1 2" key="1">
    <citation type="submission" date="2023-08" db="EMBL/GenBank/DDBJ databases">
        <title>A Necator americanus chromosomal reference genome.</title>
        <authorList>
            <person name="Ilik V."/>
            <person name="Petrzelkova K.J."/>
            <person name="Pardy F."/>
            <person name="Fuh T."/>
            <person name="Niatou-Singa F.S."/>
            <person name="Gouil Q."/>
            <person name="Baker L."/>
            <person name="Ritchie M.E."/>
            <person name="Jex A.R."/>
            <person name="Gazzola D."/>
            <person name="Li H."/>
            <person name="Toshio Fujiwara R."/>
            <person name="Zhan B."/>
            <person name="Aroian R.V."/>
            <person name="Pafco B."/>
            <person name="Schwarz E.M."/>
        </authorList>
    </citation>
    <scope>NUCLEOTIDE SEQUENCE [LARGE SCALE GENOMIC DNA]</scope>
    <source>
        <strain evidence="1 2">Aroian</strain>
        <tissue evidence="1">Whole animal</tissue>
    </source>
</reference>
<keyword evidence="2" id="KW-1185">Reference proteome</keyword>
<evidence type="ECO:0000313" key="2">
    <source>
        <dbReference type="Proteomes" id="UP001303046"/>
    </source>
</evidence>
<name>A0ABR1EV38_NECAM</name>
<protein>
    <submittedName>
        <fullName evidence="1">Uncharacterized protein</fullName>
    </submittedName>
</protein>
<evidence type="ECO:0000313" key="1">
    <source>
        <dbReference type="EMBL" id="KAK6766443.1"/>
    </source>
</evidence>
<organism evidence="1 2">
    <name type="scientific">Necator americanus</name>
    <name type="common">Human hookworm</name>
    <dbReference type="NCBI Taxonomy" id="51031"/>
    <lineage>
        <taxon>Eukaryota</taxon>
        <taxon>Metazoa</taxon>
        <taxon>Ecdysozoa</taxon>
        <taxon>Nematoda</taxon>
        <taxon>Chromadorea</taxon>
        <taxon>Rhabditida</taxon>
        <taxon>Rhabditina</taxon>
        <taxon>Rhabditomorpha</taxon>
        <taxon>Strongyloidea</taxon>
        <taxon>Ancylostomatidae</taxon>
        <taxon>Bunostominae</taxon>
        <taxon>Necator</taxon>
    </lineage>
</organism>